<dbReference type="EMBL" id="GBEX01001836">
    <property type="protein sequence ID" value="JAI12724.1"/>
    <property type="molecule type" value="mRNA"/>
</dbReference>
<evidence type="ECO:0000313" key="1">
    <source>
        <dbReference type="EMBL" id="JAI12724.1"/>
    </source>
</evidence>
<sequence>MGCKCCKMIKSYIFHPQDVQTTTYISEINNYKTGDEERGKFHCKQDSDVLGCRNELPIVETQLGANQCRFNHSKDPLWSYRIPALPEKGLGHSVEKCGMNGIHSSKNVSPVPHNKTQPREINLHSSSGPLLDPPGKRVFQPKIGDQLEILDPEPHPKQTLESSNALCKEVPQTDPIFSIQCALPEIQGKDIPLDSPSLLLETNHVEKSKAVGQEKLSNHVVQINQSTESLAIIHNWYPSCGESDEGYGVWRRSPFSISFEDNMSNISGGKQGESAWEARWDGFTEVNGELEEDAEVAEALAALEAATAGEVFEEDGEEDY</sequence>
<accession>A0A0F7ZDA5</accession>
<proteinExistence type="evidence at transcript level"/>
<name>A0A0F7ZDA5_CROAD</name>
<dbReference type="PANTHER" id="PTHR16106:SF3">
    <property type="entry name" value="CHROMOSOME 4 OPEN READING FRAME 19"/>
    <property type="match status" value="1"/>
</dbReference>
<dbReference type="InterPro" id="IPR031528">
    <property type="entry name" value="C4orf19"/>
</dbReference>
<organism evidence="1">
    <name type="scientific">Crotalus adamanteus</name>
    <name type="common">Eastern diamondback rattlesnake</name>
    <dbReference type="NCBI Taxonomy" id="8729"/>
    <lineage>
        <taxon>Eukaryota</taxon>
        <taxon>Metazoa</taxon>
        <taxon>Chordata</taxon>
        <taxon>Craniata</taxon>
        <taxon>Vertebrata</taxon>
        <taxon>Euteleostomi</taxon>
        <taxon>Lepidosauria</taxon>
        <taxon>Squamata</taxon>
        <taxon>Bifurcata</taxon>
        <taxon>Unidentata</taxon>
        <taxon>Episquamata</taxon>
        <taxon>Toxicofera</taxon>
        <taxon>Serpentes</taxon>
        <taxon>Colubroidea</taxon>
        <taxon>Viperidae</taxon>
        <taxon>Crotalinae</taxon>
        <taxon>Crotalus</taxon>
    </lineage>
</organism>
<protein>
    <submittedName>
        <fullName evidence="1">Uncharacterized protein</fullName>
    </submittedName>
</protein>
<dbReference type="Pfam" id="PF15770">
    <property type="entry name" value="DUF4699"/>
    <property type="match status" value="2"/>
</dbReference>
<dbReference type="PANTHER" id="PTHR16106">
    <property type="entry name" value="CHROMOSOME 4 OPEN READING FRAME 19"/>
    <property type="match status" value="1"/>
</dbReference>
<reference evidence="1" key="1">
    <citation type="submission" date="2014-05" db="EMBL/GenBank/DDBJ databases">
        <title>The extremes of toxin expression variation revealed in two sympatric snake species.</title>
        <authorList>
            <person name="Margres M.J."/>
            <person name="Wray K.P."/>
            <person name="McGivern J.J."/>
            <person name="Seavy M."/>
            <person name="Sanader D."/>
            <person name="Facente J."/>
            <person name="Rokyta D.R."/>
        </authorList>
    </citation>
    <scope>NUCLEOTIDE SEQUENCE</scope>
</reference>
<dbReference type="AlphaFoldDB" id="A0A0F7ZDA5"/>